<evidence type="ECO:0000313" key="2">
    <source>
        <dbReference type="Proteomes" id="UP001223420"/>
    </source>
</evidence>
<protein>
    <submittedName>
        <fullName evidence="1">Uncharacterized protein</fullName>
    </submittedName>
</protein>
<dbReference type="Proteomes" id="UP001223420">
    <property type="component" value="Unassembled WGS sequence"/>
</dbReference>
<organism evidence="1 2">
    <name type="scientific">Methylobacterium brachiatum</name>
    <dbReference type="NCBI Taxonomy" id="269660"/>
    <lineage>
        <taxon>Bacteria</taxon>
        <taxon>Pseudomonadati</taxon>
        <taxon>Pseudomonadota</taxon>
        <taxon>Alphaproteobacteria</taxon>
        <taxon>Hyphomicrobiales</taxon>
        <taxon>Methylobacteriaceae</taxon>
        <taxon>Methylobacterium</taxon>
    </lineage>
</organism>
<name>A0AAJ1WY09_9HYPH</name>
<accession>A0AAJ1WY09</accession>
<proteinExistence type="predicted"/>
<dbReference type="RefSeq" id="WP_230368077.1">
    <property type="nucleotide sequence ID" value="NZ_JAJALK010000021.1"/>
</dbReference>
<dbReference type="EMBL" id="JAUSWL010000022">
    <property type="protein sequence ID" value="MDQ0547154.1"/>
    <property type="molecule type" value="Genomic_DNA"/>
</dbReference>
<gene>
    <name evidence="1" type="ORF">QO001_006110</name>
</gene>
<comment type="caution">
    <text evidence="1">The sequence shown here is derived from an EMBL/GenBank/DDBJ whole genome shotgun (WGS) entry which is preliminary data.</text>
</comment>
<dbReference type="AlphaFoldDB" id="A0AAJ1WY09"/>
<reference evidence="1" key="1">
    <citation type="submission" date="2023-07" db="EMBL/GenBank/DDBJ databases">
        <title>Genomic Encyclopedia of Type Strains, Phase IV (KMG-IV): sequencing the most valuable type-strain genomes for metagenomic binning, comparative biology and taxonomic classification.</title>
        <authorList>
            <person name="Goeker M."/>
        </authorList>
    </citation>
    <scope>NUCLEOTIDE SEQUENCE</scope>
    <source>
        <strain evidence="1">DSM 19569</strain>
    </source>
</reference>
<evidence type="ECO:0000313" key="1">
    <source>
        <dbReference type="EMBL" id="MDQ0547154.1"/>
    </source>
</evidence>
<sequence length="237" mass="27534">MSGINLTTEEKAALDAIDEADLDRLIDDAVEGGRPDALRRLPLRRCGPYVANTLRNFEQALSRFDAARSAAKRASTEEDARRAGRKLSYAVSEMKHRREQEEREGKLFHIDDAMIHHPIRPGRNMSVTVHYRWRRSEAEAWTRGDITFAYVHDPRPDYAREAYRPKLSAARKRQEEEEELLRTWERLRDSALSSVQEYLRDGKDAEKIPRTYAATVDAHHGRLNNYSTDFWRIEPKA</sequence>